<dbReference type="InterPro" id="IPR018060">
    <property type="entry name" value="HTH_AraC"/>
</dbReference>
<dbReference type="Pfam" id="PF12833">
    <property type="entry name" value="HTH_18"/>
    <property type="match status" value="1"/>
</dbReference>
<keyword evidence="5" id="KW-1185">Reference proteome</keyword>
<dbReference type="EMBL" id="CP121310">
    <property type="protein sequence ID" value="WFP95590.1"/>
    <property type="molecule type" value="Genomic_DNA"/>
</dbReference>
<geneLocation type="plasmid" evidence="4 5">
    <name>unnamedB</name>
</geneLocation>
<organism evidence="4 5">
    <name type="scientific">Ensifer adhaerens</name>
    <name type="common">Sinorhizobium morelense</name>
    <dbReference type="NCBI Taxonomy" id="106592"/>
    <lineage>
        <taxon>Bacteria</taxon>
        <taxon>Pseudomonadati</taxon>
        <taxon>Pseudomonadota</taxon>
        <taxon>Alphaproteobacteria</taxon>
        <taxon>Hyphomicrobiales</taxon>
        <taxon>Rhizobiaceae</taxon>
        <taxon>Sinorhizobium/Ensifer group</taxon>
        <taxon>Ensifer</taxon>
    </lineage>
</organism>
<keyword evidence="2" id="KW-0804">Transcription</keyword>
<gene>
    <name evidence="4" type="ORF">P4B07_30615</name>
</gene>
<evidence type="ECO:0000256" key="1">
    <source>
        <dbReference type="ARBA" id="ARBA00023015"/>
    </source>
</evidence>
<dbReference type="RefSeq" id="WP_234798902.1">
    <property type="nucleotide sequence ID" value="NZ_CP030264.1"/>
</dbReference>
<sequence>MEIANITGFADTAHFSREFRKAFGDTPSAFRASERTNEHQLVAETVGRRANASGSDRETAWSARVLDCRRNHRA</sequence>
<evidence type="ECO:0000313" key="4">
    <source>
        <dbReference type="EMBL" id="WFP95590.1"/>
    </source>
</evidence>
<name>A0ABY8HVY3_ENSAD</name>
<dbReference type="InterPro" id="IPR009057">
    <property type="entry name" value="Homeodomain-like_sf"/>
</dbReference>
<keyword evidence="4" id="KW-0614">Plasmid</keyword>
<evidence type="ECO:0000256" key="2">
    <source>
        <dbReference type="ARBA" id="ARBA00023163"/>
    </source>
</evidence>
<dbReference type="Proteomes" id="UP001214094">
    <property type="component" value="Plasmid unnamedB"/>
</dbReference>
<dbReference type="Gene3D" id="1.10.10.60">
    <property type="entry name" value="Homeodomain-like"/>
    <property type="match status" value="1"/>
</dbReference>
<dbReference type="SUPFAM" id="SSF46689">
    <property type="entry name" value="Homeodomain-like"/>
    <property type="match status" value="1"/>
</dbReference>
<accession>A0ABY8HVY3</accession>
<proteinExistence type="predicted"/>
<keyword evidence="1" id="KW-0805">Transcription regulation</keyword>
<evidence type="ECO:0000313" key="5">
    <source>
        <dbReference type="Proteomes" id="UP001214094"/>
    </source>
</evidence>
<reference evidence="4 5" key="1">
    <citation type="submission" date="2023-03" db="EMBL/GenBank/DDBJ databases">
        <title>Comparative genome and transcriptome analysis combination mining strategies for increasing vitamin B12 production of Ensifer adhaerens strain.</title>
        <authorList>
            <person name="Yongheng L."/>
        </authorList>
    </citation>
    <scope>NUCLEOTIDE SEQUENCE [LARGE SCALE GENOMIC DNA]</scope>
    <source>
        <strain evidence="4 5">Casida A-T305</strain>
        <plasmid evidence="4 5">unnamedB</plasmid>
    </source>
</reference>
<evidence type="ECO:0000259" key="3">
    <source>
        <dbReference type="PROSITE" id="PS01124"/>
    </source>
</evidence>
<feature type="domain" description="HTH araC/xylS-type" evidence="3">
    <location>
        <begin position="1"/>
        <end position="33"/>
    </location>
</feature>
<dbReference type="PROSITE" id="PS01124">
    <property type="entry name" value="HTH_ARAC_FAMILY_2"/>
    <property type="match status" value="1"/>
</dbReference>
<protein>
    <submittedName>
        <fullName evidence="4">AraC family transcriptional regulator</fullName>
    </submittedName>
</protein>